<dbReference type="InterPro" id="IPR028143">
    <property type="entry name" value="Get2/sif1"/>
</dbReference>
<dbReference type="GeneID" id="19969709"/>
<dbReference type="InParanoid" id="W2S3C0"/>
<dbReference type="GO" id="GO:0006890">
    <property type="term" value="P:retrograde vesicle-mediated transport, Golgi to endoplasmic reticulum"/>
    <property type="evidence" value="ECO:0007669"/>
    <property type="project" value="TreeGrafter"/>
</dbReference>
<name>W2S3C0_CYPE1</name>
<feature type="compositionally biased region" description="Low complexity" evidence="4">
    <location>
        <begin position="66"/>
        <end position="81"/>
    </location>
</feature>
<dbReference type="EMBL" id="KB822718">
    <property type="protein sequence ID" value="ETN43211.1"/>
    <property type="molecule type" value="Genomic_DNA"/>
</dbReference>
<keyword evidence="3 5" id="KW-0472">Membrane</keyword>
<evidence type="ECO:0008006" key="8">
    <source>
        <dbReference type="Google" id="ProtNLM"/>
    </source>
</evidence>
<dbReference type="OrthoDB" id="5393181at2759"/>
<keyword evidence="1 5" id="KW-0812">Transmembrane</keyword>
<evidence type="ECO:0000256" key="3">
    <source>
        <dbReference type="ARBA" id="ARBA00023136"/>
    </source>
</evidence>
<feature type="compositionally biased region" description="Polar residues" evidence="4">
    <location>
        <begin position="26"/>
        <end position="42"/>
    </location>
</feature>
<keyword evidence="2 5" id="KW-1133">Transmembrane helix</keyword>
<dbReference type="PANTHER" id="PTHR28263">
    <property type="entry name" value="GOLGI TO ER TRAFFIC PROTEIN 2"/>
    <property type="match status" value="1"/>
</dbReference>
<protein>
    <recommendedName>
        <fullName evidence="8">GET complex, subunit GET2</fullName>
    </recommendedName>
</protein>
<dbReference type="RefSeq" id="XP_008714947.1">
    <property type="nucleotide sequence ID" value="XM_008716725.1"/>
</dbReference>
<keyword evidence="7" id="KW-1185">Reference proteome</keyword>
<reference evidence="6 7" key="1">
    <citation type="submission" date="2013-03" db="EMBL/GenBank/DDBJ databases">
        <title>The Genome Sequence of Phialophora europaea CBS 101466.</title>
        <authorList>
            <consortium name="The Broad Institute Genomics Platform"/>
            <person name="Cuomo C."/>
            <person name="de Hoog S."/>
            <person name="Gorbushina A."/>
            <person name="Walker B."/>
            <person name="Young S.K."/>
            <person name="Zeng Q."/>
            <person name="Gargeya S."/>
            <person name="Fitzgerald M."/>
            <person name="Haas B."/>
            <person name="Abouelleil A."/>
            <person name="Allen A.W."/>
            <person name="Alvarado L."/>
            <person name="Arachchi H.M."/>
            <person name="Berlin A.M."/>
            <person name="Chapman S.B."/>
            <person name="Gainer-Dewar J."/>
            <person name="Goldberg J."/>
            <person name="Griggs A."/>
            <person name="Gujja S."/>
            <person name="Hansen M."/>
            <person name="Howarth C."/>
            <person name="Imamovic A."/>
            <person name="Ireland A."/>
            <person name="Larimer J."/>
            <person name="McCowan C."/>
            <person name="Murphy C."/>
            <person name="Pearson M."/>
            <person name="Poon T.W."/>
            <person name="Priest M."/>
            <person name="Roberts A."/>
            <person name="Saif S."/>
            <person name="Shea T."/>
            <person name="Sisk P."/>
            <person name="Sykes S."/>
            <person name="Wortman J."/>
            <person name="Nusbaum C."/>
            <person name="Birren B."/>
        </authorList>
    </citation>
    <scope>NUCLEOTIDE SEQUENCE [LARGE SCALE GENOMIC DNA]</scope>
    <source>
        <strain evidence="6 7">CBS 101466</strain>
    </source>
</reference>
<organism evidence="6 7">
    <name type="scientific">Cyphellophora europaea (strain CBS 101466)</name>
    <name type="common">Phialophora europaea</name>
    <dbReference type="NCBI Taxonomy" id="1220924"/>
    <lineage>
        <taxon>Eukaryota</taxon>
        <taxon>Fungi</taxon>
        <taxon>Dikarya</taxon>
        <taxon>Ascomycota</taxon>
        <taxon>Pezizomycotina</taxon>
        <taxon>Eurotiomycetes</taxon>
        <taxon>Chaetothyriomycetidae</taxon>
        <taxon>Chaetothyriales</taxon>
        <taxon>Cyphellophoraceae</taxon>
        <taxon>Cyphellophora</taxon>
    </lineage>
</organism>
<sequence>MGDTEETPAQRQARIRRQKREAKINANAQQRLDKITQLSGRTADSMRDEAPPSPPTSIPSGPPAGPNATTTAPPFMPPANAQASNPEQARLQEEYLRALLRGPEPQAGGQAPGQGPPAQDDPMMQMLSSMMAGMGGEGADPNNPGGMPFNPDDLAKQSGIPSWATSMLFGSQKTPPTPAEQSTMRMWRIIHAVVAVLAGIYMVFTISKSTQTFGAGPPAPATFQNPFVVFLMAELLLQSSRVLTAGQAGKRGPGLWFQMLKELAGDGAIIVFMLGVASWWTDST</sequence>
<dbReference type="HOGENOM" id="CLU_1019410_0_0_1"/>
<evidence type="ECO:0000256" key="4">
    <source>
        <dbReference type="SAM" id="MobiDB-lite"/>
    </source>
</evidence>
<dbReference type="eggNOG" id="ENOG502S1RY">
    <property type="taxonomic scope" value="Eukaryota"/>
</dbReference>
<dbReference type="STRING" id="1220924.W2S3C0"/>
<feature type="region of interest" description="Disordered" evidence="4">
    <location>
        <begin position="1"/>
        <end position="88"/>
    </location>
</feature>
<dbReference type="Proteomes" id="UP000030752">
    <property type="component" value="Unassembled WGS sequence"/>
</dbReference>
<gene>
    <name evidence="6" type="ORF">HMPREF1541_02370</name>
</gene>
<dbReference type="AlphaFoldDB" id="W2S3C0"/>
<accession>W2S3C0</accession>
<feature type="region of interest" description="Disordered" evidence="4">
    <location>
        <begin position="103"/>
        <end position="123"/>
    </location>
</feature>
<feature type="transmembrane region" description="Helical" evidence="5">
    <location>
        <begin position="189"/>
        <end position="207"/>
    </location>
</feature>
<evidence type="ECO:0000256" key="5">
    <source>
        <dbReference type="SAM" id="Phobius"/>
    </source>
</evidence>
<evidence type="ECO:0000313" key="6">
    <source>
        <dbReference type="EMBL" id="ETN43211.1"/>
    </source>
</evidence>
<dbReference type="PANTHER" id="PTHR28263:SF1">
    <property type="entry name" value="GOLGI TO ER TRAFFIC PROTEIN 2"/>
    <property type="match status" value="1"/>
</dbReference>
<evidence type="ECO:0000256" key="1">
    <source>
        <dbReference type="ARBA" id="ARBA00022692"/>
    </source>
</evidence>
<feature type="transmembrane region" description="Helical" evidence="5">
    <location>
        <begin position="263"/>
        <end position="281"/>
    </location>
</feature>
<evidence type="ECO:0000313" key="7">
    <source>
        <dbReference type="Proteomes" id="UP000030752"/>
    </source>
</evidence>
<evidence type="ECO:0000256" key="2">
    <source>
        <dbReference type="ARBA" id="ARBA00022989"/>
    </source>
</evidence>
<proteinExistence type="predicted"/>
<dbReference type="VEuPathDB" id="FungiDB:HMPREF1541_02370"/>
<feature type="compositionally biased region" description="Pro residues" evidence="4">
    <location>
        <begin position="51"/>
        <end position="65"/>
    </location>
</feature>
<dbReference type="Pfam" id="PF08690">
    <property type="entry name" value="GET2"/>
    <property type="match status" value="1"/>
</dbReference>